<dbReference type="HOGENOM" id="CLU_3008268_0_0_4"/>
<proteinExistence type="predicted"/>
<dbReference type="Proteomes" id="UP000003009">
    <property type="component" value="Unassembled WGS sequence"/>
</dbReference>
<gene>
    <name evidence="1" type="ORF">GCWU000324_02348</name>
</gene>
<keyword evidence="2" id="KW-1185">Reference proteome</keyword>
<name>C4GJX3_9NEIS</name>
<dbReference type="STRING" id="629741.GCWU000324_02348"/>
<organism evidence="1 2">
    <name type="scientific">Kingella oralis ATCC 51147</name>
    <dbReference type="NCBI Taxonomy" id="629741"/>
    <lineage>
        <taxon>Bacteria</taxon>
        <taxon>Pseudomonadati</taxon>
        <taxon>Pseudomonadota</taxon>
        <taxon>Betaproteobacteria</taxon>
        <taxon>Neisseriales</taxon>
        <taxon>Neisseriaceae</taxon>
        <taxon>Kingella</taxon>
    </lineage>
</organism>
<protein>
    <submittedName>
        <fullName evidence="1">Uncharacterized protein</fullName>
    </submittedName>
</protein>
<comment type="caution">
    <text evidence="1">The sequence shown here is derived from an EMBL/GenBank/DDBJ whole genome shotgun (WGS) entry which is preliminary data.</text>
</comment>
<dbReference type="EMBL" id="ACJW02000003">
    <property type="protein sequence ID" value="EEP68096.1"/>
    <property type="molecule type" value="Genomic_DNA"/>
</dbReference>
<accession>C4GJX3</accession>
<dbReference type="AlphaFoldDB" id="C4GJX3"/>
<sequence>MRCSLACYQQILPLKTVKPWWIGKCCAKKVASPCFQSSKRFLGCKYAFQAASIRAI</sequence>
<evidence type="ECO:0000313" key="1">
    <source>
        <dbReference type="EMBL" id="EEP68096.1"/>
    </source>
</evidence>
<evidence type="ECO:0000313" key="2">
    <source>
        <dbReference type="Proteomes" id="UP000003009"/>
    </source>
</evidence>
<reference evidence="1" key="1">
    <citation type="submission" date="2009-04" db="EMBL/GenBank/DDBJ databases">
        <authorList>
            <person name="Weinstock G."/>
            <person name="Sodergren E."/>
            <person name="Clifton S."/>
            <person name="Fulton L."/>
            <person name="Fulton B."/>
            <person name="Courtney L."/>
            <person name="Fronick C."/>
            <person name="Harrison M."/>
            <person name="Strong C."/>
            <person name="Farmer C."/>
            <person name="Delahaunty K."/>
            <person name="Markovic C."/>
            <person name="Hall O."/>
            <person name="Minx P."/>
            <person name="Tomlinson C."/>
            <person name="Mitreva M."/>
            <person name="Nelson J."/>
            <person name="Hou S."/>
            <person name="Wollam A."/>
            <person name="Pepin K.H."/>
            <person name="Johnson M."/>
            <person name="Bhonagiri V."/>
            <person name="Nash W.E."/>
            <person name="Warren W."/>
            <person name="Chinwalla A."/>
            <person name="Mardis E.R."/>
            <person name="Wilson R.K."/>
        </authorList>
    </citation>
    <scope>NUCLEOTIDE SEQUENCE [LARGE SCALE GENOMIC DNA]</scope>
    <source>
        <strain evidence="1">ATCC 51147</strain>
    </source>
</reference>